<protein>
    <submittedName>
        <fullName evidence="5">ZP domain-containing protein isoform X2</fullName>
    </submittedName>
</protein>
<evidence type="ECO:0000256" key="1">
    <source>
        <dbReference type="ARBA" id="ARBA00022729"/>
    </source>
</evidence>
<dbReference type="PANTHER" id="PTHR14002:SF43">
    <property type="entry name" value="DELTA-LIKE PROTEIN"/>
    <property type="match status" value="1"/>
</dbReference>
<name>A0ABM4CWK3_HYDVU</name>
<dbReference type="RefSeq" id="XP_065666321.1">
    <property type="nucleotide sequence ID" value="XM_065810249.1"/>
</dbReference>
<organism evidence="4 5">
    <name type="scientific">Hydra vulgaris</name>
    <name type="common">Hydra</name>
    <name type="synonym">Hydra attenuata</name>
    <dbReference type="NCBI Taxonomy" id="6087"/>
    <lineage>
        <taxon>Eukaryota</taxon>
        <taxon>Metazoa</taxon>
        <taxon>Cnidaria</taxon>
        <taxon>Hydrozoa</taxon>
        <taxon>Hydroidolina</taxon>
        <taxon>Anthoathecata</taxon>
        <taxon>Aplanulata</taxon>
        <taxon>Hydridae</taxon>
        <taxon>Hydra</taxon>
    </lineage>
</organism>
<dbReference type="SMART" id="SM00241">
    <property type="entry name" value="ZP"/>
    <property type="match status" value="1"/>
</dbReference>
<dbReference type="Gene3D" id="2.60.40.4100">
    <property type="entry name" value="Zona pellucida, ZP-C domain"/>
    <property type="match status" value="2"/>
</dbReference>
<keyword evidence="2" id="KW-1015">Disulfide bond</keyword>
<reference evidence="5" key="1">
    <citation type="submission" date="2025-08" db="UniProtKB">
        <authorList>
            <consortium name="RefSeq"/>
        </authorList>
    </citation>
    <scope>IDENTIFICATION</scope>
</reference>
<proteinExistence type="predicted"/>
<keyword evidence="1" id="KW-0732">Signal</keyword>
<gene>
    <name evidence="5" type="primary">LOC100207598</name>
</gene>
<dbReference type="InterPro" id="IPR042235">
    <property type="entry name" value="ZP-C_dom"/>
</dbReference>
<dbReference type="Pfam" id="PF23344">
    <property type="entry name" value="ZP-N"/>
    <property type="match status" value="1"/>
</dbReference>
<evidence type="ECO:0000259" key="3">
    <source>
        <dbReference type="PROSITE" id="PS51034"/>
    </source>
</evidence>
<evidence type="ECO:0000313" key="5">
    <source>
        <dbReference type="RefSeq" id="XP_065666321.1"/>
    </source>
</evidence>
<feature type="domain" description="ZP" evidence="3">
    <location>
        <begin position="1"/>
        <end position="215"/>
    </location>
</feature>
<feature type="domain" description="ZP" evidence="3">
    <location>
        <begin position="242"/>
        <end position="486"/>
    </location>
</feature>
<dbReference type="Pfam" id="PF00100">
    <property type="entry name" value="Zona_pellucida"/>
    <property type="match status" value="2"/>
</dbReference>
<dbReference type="GeneID" id="100207598"/>
<evidence type="ECO:0000313" key="4">
    <source>
        <dbReference type="Proteomes" id="UP001652625"/>
    </source>
</evidence>
<sequence length="486" mass="55866">MSKKNQSRSWQLQNRNRTCLIVLQTSLIHSKRFQRDLPKCSTVIGVGQQLYKNGILSSQTVNRVMVSKKKDFKCIETSGTGKFNLSMNIYSDDSYTTFLSQKNQEDLVYNQPKIFLELKLNSDEEDFIIKLITCYATPDNNPQNVIQYKYIQNGCPLDSTILFYDGTNKKINRFSINTFRFVNYSSVFLFCNVGVCSKTSVDCHETQCNNNKNMLDINKDSSPHAKSVLSESENQDINYSVECHPKTMTLAIKKPLPSWHEIESFHLIDRSCRAIENSTHVFFKTPLHLCGTTKEKLTSGAFLFKNVLLETIEAYPIQRTSIMLKTYSCRYSNKYEASVSIAKISMKPAKNFRSMAFGNYNVTIDQYKDATFNEKKLDSVTFDSNADMYFQVSILGEVFNLALYLDECFGSPFYRSNNKEKFTFIERGCSKDKSLKFYKTADASKIRFSVKPFIFENSSRMFISCYVSACDAKDLNDNKCKKSCLE</sequence>
<dbReference type="Proteomes" id="UP001652625">
    <property type="component" value="Chromosome 11"/>
</dbReference>
<evidence type="ECO:0000256" key="2">
    <source>
        <dbReference type="ARBA" id="ARBA00023157"/>
    </source>
</evidence>
<dbReference type="PANTHER" id="PTHR14002">
    <property type="entry name" value="ENDOGLIN/TGF-BETA RECEPTOR TYPE III"/>
    <property type="match status" value="1"/>
</dbReference>
<dbReference type="InterPro" id="IPR055355">
    <property type="entry name" value="ZP-C"/>
</dbReference>
<dbReference type="Gene3D" id="2.60.40.3210">
    <property type="entry name" value="Zona pellucida, ZP-N domain"/>
    <property type="match status" value="1"/>
</dbReference>
<dbReference type="PROSITE" id="PS51034">
    <property type="entry name" value="ZP_2"/>
    <property type="match status" value="2"/>
</dbReference>
<dbReference type="InterPro" id="IPR055356">
    <property type="entry name" value="ZP-N"/>
</dbReference>
<dbReference type="InterPro" id="IPR001507">
    <property type="entry name" value="ZP_dom"/>
</dbReference>
<accession>A0ABM4CWK3</accession>
<keyword evidence="4" id="KW-1185">Reference proteome</keyword>